<dbReference type="AlphaFoldDB" id="A0A2J6PDN7"/>
<protein>
    <submittedName>
        <fullName evidence="1">Uncharacterized protein</fullName>
    </submittedName>
</protein>
<sequence length="291" mass="32401">MVRRLPGSLLNDTDRFFLQEVTLAAADAKSVLSTALALMEKASDLYPKLKEKLLSYRGEVSKAKRVVDLILDQEALQTSGVVAGIRMLESHGKIFKGDLMSLGKGKAEQDLIKITEKIRVARKGLIQQIRLASVGLAKDEKGISIDTMVVKSTDEAVKNILGHELGLDIPLFLTRLNRKPDGKGKIRLTEKEYQDWTGHQIDIADPETKNLSPEAKTRIVCNCLARDQAIQILAAVDVDLWKDIAFVKIEGLVAMDEAIQIAVPVTREVYNDSLDRQDKRIAVRRAQFSRD</sequence>
<dbReference type="EMBL" id="KZ613566">
    <property type="protein sequence ID" value="PMD12103.1"/>
    <property type="molecule type" value="Genomic_DNA"/>
</dbReference>
<proteinExistence type="predicted"/>
<accession>A0A2J6PDN7</accession>
<dbReference type="OrthoDB" id="3559235at2759"/>
<dbReference type="Proteomes" id="UP000235672">
    <property type="component" value="Unassembled WGS sequence"/>
</dbReference>
<evidence type="ECO:0000313" key="1">
    <source>
        <dbReference type="EMBL" id="PMD12103.1"/>
    </source>
</evidence>
<evidence type="ECO:0000313" key="2">
    <source>
        <dbReference type="Proteomes" id="UP000235672"/>
    </source>
</evidence>
<organism evidence="1 2">
    <name type="scientific">Hyaloscypha hepaticicola</name>
    <dbReference type="NCBI Taxonomy" id="2082293"/>
    <lineage>
        <taxon>Eukaryota</taxon>
        <taxon>Fungi</taxon>
        <taxon>Dikarya</taxon>
        <taxon>Ascomycota</taxon>
        <taxon>Pezizomycotina</taxon>
        <taxon>Leotiomycetes</taxon>
        <taxon>Helotiales</taxon>
        <taxon>Hyaloscyphaceae</taxon>
        <taxon>Hyaloscypha</taxon>
    </lineage>
</organism>
<name>A0A2J6PDN7_9HELO</name>
<gene>
    <name evidence="1" type="ORF">NA56DRAFT_713504</name>
</gene>
<keyword evidence="2" id="KW-1185">Reference proteome</keyword>
<reference evidence="1 2" key="1">
    <citation type="submission" date="2016-05" db="EMBL/GenBank/DDBJ databases">
        <title>A degradative enzymes factory behind the ericoid mycorrhizal symbiosis.</title>
        <authorList>
            <consortium name="DOE Joint Genome Institute"/>
            <person name="Martino E."/>
            <person name="Morin E."/>
            <person name="Grelet G."/>
            <person name="Kuo A."/>
            <person name="Kohler A."/>
            <person name="Daghino S."/>
            <person name="Barry K."/>
            <person name="Choi C."/>
            <person name="Cichocki N."/>
            <person name="Clum A."/>
            <person name="Copeland A."/>
            <person name="Hainaut M."/>
            <person name="Haridas S."/>
            <person name="Labutti K."/>
            <person name="Lindquist E."/>
            <person name="Lipzen A."/>
            <person name="Khouja H.-R."/>
            <person name="Murat C."/>
            <person name="Ohm R."/>
            <person name="Olson A."/>
            <person name="Spatafora J."/>
            <person name="Veneault-Fourrey C."/>
            <person name="Henrissat B."/>
            <person name="Grigoriev I."/>
            <person name="Martin F."/>
            <person name="Perotto S."/>
        </authorList>
    </citation>
    <scope>NUCLEOTIDE SEQUENCE [LARGE SCALE GENOMIC DNA]</scope>
    <source>
        <strain evidence="1 2">UAMH 7357</strain>
    </source>
</reference>